<keyword evidence="4 6" id="KW-1133">Transmembrane helix</keyword>
<dbReference type="InterPro" id="IPR001123">
    <property type="entry name" value="LeuE-type"/>
</dbReference>
<organism evidence="7">
    <name type="scientific">uncultured Sporomusa sp</name>
    <dbReference type="NCBI Taxonomy" id="307249"/>
    <lineage>
        <taxon>Bacteria</taxon>
        <taxon>Bacillati</taxon>
        <taxon>Bacillota</taxon>
        <taxon>Negativicutes</taxon>
        <taxon>Selenomonadales</taxon>
        <taxon>Sporomusaceae</taxon>
        <taxon>Sporomusa</taxon>
        <taxon>environmental samples</taxon>
    </lineage>
</organism>
<dbReference type="PANTHER" id="PTHR30086">
    <property type="entry name" value="ARGININE EXPORTER PROTEIN ARGO"/>
    <property type="match status" value="1"/>
</dbReference>
<gene>
    <name evidence="7" type="primary">yisU</name>
    <name evidence="7" type="ORF">KL86SPO_30066</name>
</gene>
<accession>A0A212LQK7</accession>
<evidence type="ECO:0000256" key="6">
    <source>
        <dbReference type="SAM" id="Phobius"/>
    </source>
</evidence>
<feature type="transmembrane region" description="Helical" evidence="6">
    <location>
        <begin position="145"/>
        <end position="166"/>
    </location>
</feature>
<evidence type="ECO:0000256" key="2">
    <source>
        <dbReference type="ARBA" id="ARBA00022475"/>
    </source>
</evidence>
<evidence type="ECO:0000256" key="5">
    <source>
        <dbReference type="ARBA" id="ARBA00023136"/>
    </source>
</evidence>
<dbReference type="Pfam" id="PF01810">
    <property type="entry name" value="LysE"/>
    <property type="match status" value="1"/>
</dbReference>
<comment type="subcellular location">
    <subcellularLocation>
        <location evidence="1">Cell membrane</location>
        <topology evidence="1">Multi-pass membrane protein</topology>
    </subcellularLocation>
</comment>
<evidence type="ECO:0000256" key="1">
    <source>
        <dbReference type="ARBA" id="ARBA00004651"/>
    </source>
</evidence>
<feature type="transmembrane region" description="Helical" evidence="6">
    <location>
        <begin position="38"/>
        <end position="57"/>
    </location>
</feature>
<name>A0A212LQK7_9FIRM</name>
<feature type="transmembrane region" description="Helical" evidence="6">
    <location>
        <begin position="6"/>
        <end position="26"/>
    </location>
</feature>
<reference evidence="7" key="1">
    <citation type="submission" date="2016-08" db="EMBL/GenBank/DDBJ databases">
        <authorList>
            <person name="Seilhamer J.J."/>
        </authorList>
    </citation>
    <scope>NUCLEOTIDE SEQUENCE</scope>
    <source>
        <strain evidence="7">86</strain>
    </source>
</reference>
<feature type="transmembrane region" description="Helical" evidence="6">
    <location>
        <begin position="111"/>
        <end position="133"/>
    </location>
</feature>
<evidence type="ECO:0000256" key="4">
    <source>
        <dbReference type="ARBA" id="ARBA00022989"/>
    </source>
</evidence>
<sequence>MQAFVHGIVLAMGLILPLGVQNIFVFTQGVTQPTFLRALPVVITAAMCDTILILMAVQGVSLFIASFAWVKVFFLGVGVVFLSYMGWLTWNNTLVNSCDKEEKIFTVKQQILFAVTVSLFNPHAVLDTIGVIGTSSINYSGNEKVLFTMACILISWCWFLLLAVLGWRVGKQNGFTQIFGVINKVSAVFMWLSAIYMAYSSNLLV</sequence>
<evidence type="ECO:0000313" key="7">
    <source>
        <dbReference type="EMBL" id="SCM79730.1"/>
    </source>
</evidence>
<protein>
    <submittedName>
        <fullName evidence="7">Putative amino-acid transporter YisU</fullName>
    </submittedName>
</protein>
<keyword evidence="2" id="KW-1003">Cell membrane</keyword>
<dbReference type="RefSeq" id="WP_075755818.1">
    <property type="nucleotide sequence ID" value="NZ_LT608335.1"/>
</dbReference>
<feature type="transmembrane region" description="Helical" evidence="6">
    <location>
        <begin position="63"/>
        <end position="90"/>
    </location>
</feature>
<keyword evidence="3 6" id="KW-0812">Transmembrane</keyword>
<dbReference type="PANTHER" id="PTHR30086:SF20">
    <property type="entry name" value="ARGININE EXPORTER PROTEIN ARGO-RELATED"/>
    <property type="match status" value="1"/>
</dbReference>
<dbReference type="GO" id="GO:0015171">
    <property type="term" value="F:amino acid transmembrane transporter activity"/>
    <property type="evidence" value="ECO:0007669"/>
    <property type="project" value="TreeGrafter"/>
</dbReference>
<evidence type="ECO:0000256" key="3">
    <source>
        <dbReference type="ARBA" id="ARBA00022692"/>
    </source>
</evidence>
<dbReference type="EMBL" id="FMJE01000003">
    <property type="protein sequence ID" value="SCM79730.1"/>
    <property type="molecule type" value="Genomic_DNA"/>
</dbReference>
<feature type="transmembrane region" description="Helical" evidence="6">
    <location>
        <begin position="178"/>
        <end position="199"/>
    </location>
</feature>
<proteinExistence type="predicted"/>
<keyword evidence="5 6" id="KW-0472">Membrane</keyword>
<dbReference type="AlphaFoldDB" id="A0A212LQK7"/>
<dbReference type="GO" id="GO:0005886">
    <property type="term" value="C:plasma membrane"/>
    <property type="evidence" value="ECO:0007669"/>
    <property type="project" value="UniProtKB-SubCell"/>
</dbReference>